<organism evidence="1">
    <name type="scientific">Amphimedon queenslandica</name>
    <name type="common">Sponge</name>
    <dbReference type="NCBI Taxonomy" id="400682"/>
    <lineage>
        <taxon>Eukaryota</taxon>
        <taxon>Metazoa</taxon>
        <taxon>Porifera</taxon>
        <taxon>Demospongiae</taxon>
        <taxon>Heteroscleromorpha</taxon>
        <taxon>Haplosclerida</taxon>
        <taxon>Niphatidae</taxon>
        <taxon>Amphimedon</taxon>
    </lineage>
</organism>
<accession>A0A1X7VQH7</accession>
<dbReference type="EnsemblMetazoa" id="Aqu2.1.42332_001">
    <property type="protein sequence ID" value="Aqu2.1.42332_001"/>
    <property type="gene ID" value="Aqu2.1.42332"/>
</dbReference>
<name>A0A1X7VQH7_AMPQE</name>
<protein>
    <submittedName>
        <fullName evidence="1">Uncharacterized protein</fullName>
    </submittedName>
</protein>
<reference evidence="1" key="1">
    <citation type="submission" date="2017-05" db="UniProtKB">
        <authorList>
            <consortium name="EnsemblMetazoa"/>
        </authorList>
    </citation>
    <scope>IDENTIFICATION</scope>
</reference>
<proteinExistence type="predicted"/>
<dbReference type="InParanoid" id="A0A1X7VQH7"/>
<sequence>MVWSQTIKEPMVNVSSSSDRIRADVDRRDVWQPKCTCFFDVRVIDKSHEQIIETGEREKSHIQ</sequence>
<evidence type="ECO:0000313" key="1">
    <source>
        <dbReference type="EnsemblMetazoa" id="Aqu2.1.42332_001"/>
    </source>
</evidence>
<dbReference type="AlphaFoldDB" id="A0A1X7VQH7"/>